<organism evidence="16 17">
    <name type="scientific">Coemansia asiatica</name>
    <dbReference type="NCBI Taxonomy" id="1052880"/>
    <lineage>
        <taxon>Eukaryota</taxon>
        <taxon>Fungi</taxon>
        <taxon>Fungi incertae sedis</taxon>
        <taxon>Zoopagomycota</taxon>
        <taxon>Kickxellomycotina</taxon>
        <taxon>Kickxellomycetes</taxon>
        <taxon>Kickxellales</taxon>
        <taxon>Kickxellaceae</taxon>
        <taxon>Coemansia</taxon>
    </lineage>
</organism>
<dbReference type="PANTHER" id="PTHR14207">
    <property type="entry name" value="STEROL ISOMERASE"/>
    <property type="match status" value="1"/>
</dbReference>
<dbReference type="InterPro" id="IPR007905">
    <property type="entry name" value="EBP"/>
</dbReference>
<evidence type="ECO:0000256" key="1">
    <source>
        <dbReference type="ARBA" id="ARBA00004141"/>
    </source>
</evidence>
<dbReference type="GO" id="GO:0016126">
    <property type="term" value="P:sterol biosynthetic process"/>
    <property type="evidence" value="ECO:0007669"/>
    <property type="project" value="UniProtKB-KW"/>
</dbReference>
<feature type="domain" description="EXPERA" evidence="15">
    <location>
        <begin position="53"/>
        <end position="196"/>
    </location>
</feature>
<evidence type="ECO:0000256" key="3">
    <source>
        <dbReference type="ARBA" id="ARBA00022516"/>
    </source>
</evidence>
<name>A0A9W8CKF1_9FUNG</name>
<evidence type="ECO:0000256" key="2">
    <source>
        <dbReference type="ARBA" id="ARBA00008337"/>
    </source>
</evidence>
<evidence type="ECO:0000256" key="4">
    <source>
        <dbReference type="ARBA" id="ARBA00022692"/>
    </source>
</evidence>
<evidence type="ECO:0000256" key="8">
    <source>
        <dbReference type="ARBA" id="ARBA00023098"/>
    </source>
</evidence>
<dbReference type="Pfam" id="PF05241">
    <property type="entry name" value="EBP"/>
    <property type="match status" value="1"/>
</dbReference>
<dbReference type="GO" id="GO:0047750">
    <property type="term" value="F:cholestenol delta-isomerase activity"/>
    <property type="evidence" value="ECO:0007669"/>
    <property type="project" value="InterPro"/>
</dbReference>
<keyword evidence="4 13" id="KW-0812">Transmembrane</keyword>
<dbReference type="PANTHER" id="PTHR14207:SF0">
    <property type="entry name" value="3-BETA-HYDROXYSTEROID-DELTA(8),DELTA(7)-ISOMERASE"/>
    <property type="match status" value="1"/>
</dbReference>
<keyword evidence="11" id="KW-0753">Steroid metabolism</keyword>
<dbReference type="Proteomes" id="UP001145021">
    <property type="component" value="Unassembled WGS sequence"/>
</dbReference>
<dbReference type="GO" id="GO:0004769">
    <property type="term" value="F:steroid Delta-isomerase activity"/>
    <property type="evidence" value="ECO:0007669"/>
    <property type="project" value="TreeGrafter"/>
</dbReference>
<evidence type="ECO:0000313" key="16">
    <source>
        <dbReference type="EMBL" id="KAJ1647666.1"/>
    </source>
</evidence>
<keyword evidence="8" id="KW-0443">Lipid metabolism</keyword>
<keyword evidence="9 13" id="KW-0472">Membrane</keyword>
<feature type="transmembrane region" description="Helical" evidence="14">
    <location>
        <begin position="145"/>
        <end position="165"/>
    </location>
</feature>
<evidence type="ECO:0000313" key="17">
    <source>
        <dbReference type="Proteomes" id="UP001145021"/>
    </source>
</evidence>
<evidence type="ECO:0000256" key="6">
    <source>
        <dbReference type="ARBA" id="ARBA00022989"/>
    </source>
</evidence>
<comment type="caution">
    <text evidence="16">The sequence shown here is derived from an EMBL/GenBank/DDBJ whole genome shotgun (WGS) entry which is preliminary data.</text>
</comment>
<dbReference type="PROSITE" id="PS51751">
    <property type="entry name" value="EXPERA"/>
    <property type="match status" value="1"/>
</dbReference>
<evidence type="ECO:0000256" key="12">
    <source>
        <dbReference type="ARBA" id="ARBA00023235"/>
    </source>
</evidence>
<keyword evidence="6 13" id="KW-1133">Transmembrane helix</keyword>
<dbReference type="GO" id="GO:0000247">
    <property type="term" value="F:C-8 sterol isomerase activity"/>
    <property type="evidence" value="ECO:0007669"/>
    <property type="project" value="TreeGrafter"/>
</dbReference>
<keyword evidence="3" id="KW-0444">Lipid biosynthesis</keyword>
<proteinExistence type="inferred from homology"/>
<dbReference type="EMBL" id="JANBOH010000023">
    <property type="protein sequence ID" value="KAJ1647666.1"/>
    <property type="molecule type" value="Genomic_DNA"/>
</dbReference>
<feature type="transmembrane region" description="Helical" evidence="14">
    <location>
        <begin position="20"/>
        <end position="43"/>
    </location>
</feature>
<evidence type="ECO:0000259" key="15">
    <source>
        <dbReference type="PROSITE" id="PS51751"/>
    </source>
</evidence>
<evidence type="ECO:0000256" key="10">
    <source>
        <dbReference type="ARBA" id="ARBA00023166"/>
    </source>
</evidence>
<evidence type="ECO:0000256" key="11">
    <source>
        <dbReference type="ARBA" id="ARBA00023221"/>
    </source>
</evidence>
<dbReference type="GO" id="GO:0016020">
    <property type="term" value="C:membrane"/>
    <property type="evidence" value="ECO:0007669"/>
    <property type="project" value="UniProtKB-SubCell"/>
</dbReference>
<keyword evidence="10" id="KW-1207">Sterol metabolism</keyword>
<feature type="transmembrane region" description="Helical" evidence="14">
    <location>
        <begin position="55"/>
        <end position="77"/>
    </location>
</feature>
<sequence>MHPYYPQSLALQGYVEPKHSPAFLLASMSLIVVLPLLTIYTATKLYRPQLTKNDRLALLWFILSGSLHCILELYYILNFTTIAANTDFASSLWKEYAKSDSRYLAQNPLVYVLESITVFIAGPLSLSTAWCIWQQSSIGRYLGQLVVSLMHLYSAALYFGTEFIAKESNCRPELVYFAGYLVAMNLPWILVPSWLITESFGVITHGMVIAKERKNTQAEPLKVTE</sequence>
<evidence type="ECO:0000256" key="14">
    <source>
        <dbReference type="SAM" id="Phobius"/>
    </source>
</evidence>
<keyword evidence="12" id="KW-0413">Isomerase</keyword>
<feature type="transmembrane region" description="Helical" evidence="14">
    <location>
        <begin position="177"/>
        <end position="197"/>
    </location>
</feature>
<comment type="similarity">
    <text evidence="2">Belongs to the EBP family.</text>
</comment>
<feature type="transmembrane region" description="Helical" evidence="14">
    <location>
        <begin position="109"/>
        <end position="133"/>
    </location>
</feature>
<keyword evidence="17" id="KW-1185">Reference proteome</keyword>
<accession>A0A9W8CKF1</accession>
<evidence type="ECO:0000256" key="13">
    <source>
        <dbReference type="PROSITE-ProRule" id="PRU01087"/>
    </source>
</evidence>
<comment type="subcellular location">
    <subcellularLocation>
        <location evidence="1">Membrane</location>
        <topology evidence="1">Multi-pass membrane protein</topology>
    </subcellularLocation>
</comment>
<dbReference type="AlphaFoldDB" id="A0A9W8CKF1"/>
<keyword evidence="7" id="KW-0756">Sterol biosynthesis</keyword>
<evidence type="ECO:0000256" key="9">
    <source>
        <dbReference type="ARBA" id="ARBA00023136"/>
    </source>
</evidence>
<keyword evidence="5" id="KW-0752">Steroid biosynthesis</keyword>
<protein>
    <recommendedName>
        <fullName evidence="15">EXPERA domain-containing protein</fullName>
    </recommendedName>
</protein>
<reference evidence="16" key="1">
    <citation type="submission" date="2022-07" db="EMBL/GenBank/DDBJ databases">
        <title>Phylogenomic reconstructions and comparative analyses of Kickxellomycotina fungi.</title>
        <authorList>
            <person name="Reynolds N.K."/>
            <person name="Stajich J.E."/>
            <person name="Barry K."/>
            <person name="Grigoriev I.V."/>
            <person name="Crous P."/>
            <person name="Smith M.E."/>
        </authorList>
    </citation>
    <scope>NUCLEOTIDE SEQUENCE</scope>
    <source>
        <strain evidence="16">NBRC 105413</strain>
    </source>
</reference>
<evidence type="ECO:0000256" key="5">
    <source>
        <dbReference type="ARBA" id="ARBA00022955"/>
    </source>
</evidence>
<evidence type="ECO:0000256" key="7">
    <source>
        <dbReference type="ARBA" id="ARBA00023011"/>
    </source>
</evidence>
<gene>
    <name evidence="16" type="ORF">LPJ64_000971</name>
</gene>
<dbReference type="InterPro" id="IPR033118">
    <property type="entry name" value="EXPERA"/>
</dbReference>
<dbReference type="GO" id="GO:0005783">
    <property type="term" value="C:endoplasmic reticulum"/>
    <property type="evidence" value="ECO:0007669"/>
    <property type="project" value="TreeGrafter"/>
</dbReference>